<evidence type="ECO:0000256" key="2">
    <source>
        <dbReference type="SAM" id="SignalP"/>
    </source>
</evidence>
<evidence type="ECO:0000313" key="3">
    <source>
        <dbReference type="EMBL" id="KAF1014250.1"/>
    </source>
</evidence>
<evidence type="ECO:0000256" key="1">
    <source>
        <dbReference type="SAM" id="MobiDB-lite"/>
    </source>
</evidence>
<evidence type="ECO:0000313" key="4">
    <source>
        <dbReference type="Proteomes" id="UP000487117"/>
    </source>
</evidence>
<dbReference type="Proteomes" id="UP000487117">
    <property type="component" value="Unassembled WGS sequence"/>
</dbReference>
<proteinExistence type="predicted"/>
<feature type="compositionally biased region" description="Pro residues" evidence="1">
    <location>
        <begin position="19"/>
        <end position="32"/>
    </location>
</feature>
<dbReference type="PROSITE" id="PS51257">
    <property type="entry name" value="PROKAR_LIPOPROTEIN"/>
    <property type="match status" value="1"/>
</dbReference>
<organism evidence="3 4">
    <name type="scientific">Stenotrophomonas maltophilia</name>
    <name type="common">Pseudomonas maltophilia</name>
    <name type="synonym">Xanthomonas maltophilia</name>
    <dbReference type="NCBI Taxonomy" id="40324"/>
    <lineage>
        <taxon>Bacteria</taxon>
        <taxon>Pseudomonadati</taxon>
        <taxon>Pseudomonadota</taxon>
        <taxon>Gammaproteobacteria</taxon>
        <taxon>Lysobacterales</taxon>
        <taxon>Lysobacteraceae</taxon>
        <taxon>Stenotrophomonas</taxon>
        <taxon>Stenotrophomonas maltophilia group</taxon>
    </lineage>
</organism>
<accession>A0A7V8JKX4</accession>
<dbReference type="EMBL" id="WNDS01000004">
    <property type="protein sequence ID" value="KAF1014250.1"/>
    <property type="molecule type" value="Genomic_DNA"/>
</dbReference>
<feature type="chain" id="PRO_5030811695" evidence="2">
    <location>
        <begin position="27"/>
        <end position="203"/>
    </location>
</feature>
<keyword evidence="2" id="KW-0732">Signal</keyword>
<sequence>MRLPLILLSTALLAACSQPSPPPAAADAPPPMQGAAPATPAAASNDAAPAPMSGEAPPPMTGAASPAMSGQAPAADDGASQGDARQRIGRLLGDVAPYETVFNALQKGVAAHDAKAVAALPVYPLRVNVGGKERKIADAATFEREYDSIITADIAKAVAAQKFDDLFVNWQGVMLGKGQVWINGICPDNTCATPQVGIVAIQD</sequence>
<gene>
    <name evidence="3" type="ORF">GAK31_03274</name>
</gene>
<feature type="signal peptide" evidence="2">
    <location>
        <begin position="1"/>
        <end position="26"/>
    </location>
</feature>
<protein>
    <submittedName>
        <fullName evidence="3">Uncharacterized protein</fullName>
    </submittedName>
</protein>
<feature type="region of interest" description="Disordered" evidence="1">
    <location>
        <begin position="17"/>
        <end position="83"/>
    </location>
</feature>
<dbReference type="AlphaFoldDB" id="A0A7V8JKX4"/>
<comment type="caution">
    <text evidence="3">The sequence shown here is derived from an EMBL/GenBank/DDBJ whole genome shotgun (WGS) entry which is preliminary data.</text>
</comment>
<feature type="compositionally biased region" description="Low complexity" evidence="1">
    <location>
        <begin position="33"/>
        <end position="53"/>
    </location>
</feature>
<name>A0A7V8JKX4_STEMA</name>
<reference evidence="4" key="1">
    <citation type="journal article" date="2020" name="MBio">
        <title>Horizontal gene transfer to a defensive symbiont with a reduced genome amongst a multipartite beetle microbiome.</title>
        <authorList>
            <person name="Waterworth S.C."/>
            <person name="Florez L.V."/>
            <person name="Rees E.R."/>
            <person name="Hertweck C."/>
            <person name="Kaltenpoth M."/>
            <person name="Kwan J.C."/>
        </authorList>
    </citation>
    <scope>NUCLEOTIDE SEQUENCE [LARGE SCALE GENOMIC DNA]</scope>
</reference>